<evidence type="ECO:0000313" key="2">
    <source>
        <dbReference type="Proteomes" id="UP000191240"/>
    </source>
</evidence>
<accession>A0A1M6CSJ7</accession>
<dbReference type="RefSeq" id="WP_080325674.1">
    <property type="nucleotide sequence ID" value="NZ_FQYW01000009.1"/>
</dbReference>
<dbReference type="OrthoDB" id="1665532at2"/>
<protein>
    <recommendedName>
        <fullName evidence="3">Sensory transduction regulator</fullName>
    </recommendedName>
</protein>
<proteinExistence type="predicted"/>
<sequence>MNKNAENFKNYLEEKDIKIFQVEEIEGDERETVVFRSNISVEGQQLPTAVIIDNSVFAAIRVQISPKAVTEENQLDLLKLINGENLQYKPFKFYFDDNGTLLMDICLVVPDDDLKGETVYLMFEIIINYLNNSYRNLMKTIWK</sequence>
<evidence type="ECO:0008006" key="3">
    <source>
        <dbReference type="Google" id="ProtNLM"/>
    </source>
</evidence>
<name>A0A1M6CSJ7_9FIRM</name>
<organism evidence="1 2">
    <name type="scientific">Anaerovibrio lipolyticus DSM 3074</name>
    <dbReference type="NCBI Taxonomy" id="1120997"/>
    <lineage>
        <taxon>Bacteria</taxon>
        <taxon>Bacillati</taxon>
        <taxon>Bacillota</taxon>
        <taxon>Negativicutes</taxon>
        <taxon>Selenomonadales</taxon>
        <taxon>Selenomonadaceae</taxon>
        <taxon>Anaerovibrio</taxon>
    </lineage>
</organism>
<dbReference type="AlphaFoldDB" id="A0A1M6CSJ7"/>
<gene>
    <name evidence="1" type="ORF">SAMN02745671_01195</name>
</gene>
<reference evidence="1 2" key="1">
    <citation type="submission" date="2016-11" db="EMBL/GenBank/DDBJ databases">
        <authorList>
            <person name="Jaros S."/>
            <person name="Januszkiewicz K."/>
            <person name="Wedrychowicz H."/>
        </authorList>
    </citation>
    <scope>NUCLEOTIDE SEQUENCE [LARGE SCALE GENOMIC DNA]</scope>
    <source>
        <strain evidence="1 2">DSM 3074</strain>
    </source>
</reference>
<dbReference type="Proteomes" id="UP000191240">
    <property type="component" value="Unassembled WGS sequence"/>
</dbReference>
<evidence type="ECO:0000313" key="1">
    <source>
        <dbReference type="EMBL" id="SHI63939.1"/>
    </source>
</evidence>
<dbReference type="EMBL" id="FQYW01000009">
    <property type="protein sequence ID" value="SHI63939.1"/>
    <property type="molecule type" value="Genomic_DNA"/>
</dbReference>